<name>A0A3B0N0F0_THEAN</name>
<dbReference type="AlphaFoldDB" id="A0A3B0N0F0"/>
<evidence type="ECO:0000313" key="3">
    <source>
        <dbReference type="EMBL" id="SVP91597.1"/>
    </source>
</evidence>
<feature type="transmembrane region" description="Helical" evidence="1">
    <location>
        <begin position="226"/>
        <end position="244"/>
    </location>
</feature>
<feature type="transmembrane region" description="Helical" evidence="1">
    <location>
        <begin position="264"/>
        <end position="282"/>
    </location>
</feature>
<feature type="transmembrane region" description="Helical" evidence="1">
    <location>
        <begin position="87"/>
        <end position="107"/>
    </location>
</feature>
<feature type="transmembrane region" description="Helical" evidence="1">
    <location>
        <begin position="60"/>
        <end position="81"/>
    </location>
</feature>
<keyword evidence="1" id="KW-0812">Transmembrane</keyword>
<organism evidence="2">
    <name type="scientific">Theileria annulata</name>
    <dbReference type="NCBI Taxonomy" id="5874"/>
    <lineage>
        <taxon>Eukaryota</taxon>
        <taxon>Sar</taxon>
        <taxon>Alveolata</taxon>
        <taxon>Apicomplexa</taxon>
        <taxon>Aconoidasida</taxon>
        <taxon>Piroplasmida</taxon>
        <taxon>Theileriidae</taxon>
        <taxon>Theileria</taxon>
    </lineage>
</organism>
<dbReference type="EMBL" id="UIVT01000002">
    <property type="protein sequence ID" value="SVP90979.1"/>
    <property type="molecule type" value="Genomic_DNA"/>
</dbReference>
<feature type="transmembrane region" description="Helical" evidence="1">
    <location>
        <begin position="294"/>
        <end position="315"/>
    </location>
</feature>
<keyword evidence="1" id="KW-1133">Transmembrane helix</keyword>
<accession>A0A3B0N0F0</accession>
<feature type="transmembrane region" description="Helical" evidence="1">
    <location>
        <begin position="18"/>
        <end position="39"/>
    </location>
</feature>
<gene>
    <name evidence="2" type="ORF">TAT_000168800</name>
    <name evidence="3" type="ORF">TAV_000169000</name>
</gene>
<feature type="transmembrane region" description="Helical" evidence="1">
    <location>
        <begin position="145"/>
        <end position="169"/>
    </location>
</feature>
<dbReference type="VEuPathDB" id="PiroplasmaDB:TA13385"/>
<feature type="transmembrane region" description="Helical" evidence="1">
    <location>
        <begin position="181"/>
        <end position="206"/>
    </location>
</feature>
<reference evidence="2" key="1">
    <citation type="submission" date="2018-07" db="EMBL/GenBank/DDBJ databases">
        <authorList>
            <person name="Quirk P.G."/>
            <person name="Krulwich T.A."/>
        </authorList>
    </citation>
    <scope>NUCLEOTIDE SEQUENCE</scope>
    <source>
        <strain evidence="2">Anand</strain>
    </source>
</reference>
<keyword evidence="1" id="KW-0472">Membrane</keyword>
<protein>
    <submittedName>
        <fullName evidence="2">Tpr-related protein family member, putative</fullName>
    </submittedName>
</protein>
<feature type="transmembrane region" description="Helical" evidence="1">
    <location>
        <begin position="119"/>
        <end position="139"/>
    </location>
</feature>
<feature type="transmembrane region" description="Helical" evidence="1">
    <location>
        <begin position="369"/>
        <end position="388"/>
    </location>
</feature>
<proteinExistence type="predicted"/>
<dbReference type="EMBL" id="UIVS01000002">
    <property type="protein sequence ID" value="SVP91597.1"/>
    <property type="molecule type" value="Genomic_DNA"/>
</dbReference>
<evidence type="ECO:0000313" key="2">
    <source>
        <dbReference type="EMBL" id="SVP90979.1"/>
    </source>
</evidence>
<feature type="transmembrane region" description="Helical" evidence="1">
    <location>
        <begin position="336"/>
        <end position="357"/>
    </location>
</feature>
<sequence>MSGQNTECGKNGEKHKKIIAYMLVGFSLFNTLLIGMNGAPFSLDRFKIPGNYYSLYVSRLHNCMELACFVGVVLGNLYILPVGKECGYISIAINWSSFIVNIVLLVSYVTGGENGHLTFFYWTLAGSATIYGFNLQFIYKLGGKCMVYFMVAIPISSVSTSLIHYVVLSIFGNRRKYNTEFIILTIEITISIIFTGLTASMWSVVYTCENSSECNNGANGSFQSHVISPILMTSVALSLIYVYYPGIAPGLLVDFIYVHKIDLLLMLVVPIPSIIIALLSHHDKGPDGKWDSKIWWHGFVVFIVSMIVCSILFTISLHYPQSAVSRSIVNRPFMTGFLTILFYISHEIMLAVGFPSITGNWNSNAATGNGLLTGTGVIVFVLLGEGYITEYKRHDPSKWPTDGMATRTAFSYWMSRSFANALDNVKRIFTLDVRRDILKSVRKIELI</sequence>
<evidence type="ECO:0000256" key="1">
    <source>
        <dbReference type="SAM" id="Phobius"/>
    </source>
</evidence>